<organism evidence="3">
    <name type="scientific">Neospora caninum (strain Liverpool)</name>
    <dbReference type="NCBI Taxonomy" id="572307"/>
    <lineage>
        <taxon>Eukaryota</taxon>
        <taxon>Sar</taxon>
        <taxon>Alveolata</taxon>
        <taxon>Apicomplexa</taxon>
        <taxon>Conoidasida</taxon>
        <taxon>Coccidia</taxon>
        <taxon>Eucoccidiorida</taxon>
        <taxon>Eimeriorina</taxon>
        <taxon>Sarcocystidae</taxon>
        <taxon>Neospora</taxon>
    </lineage>
</organism>
<feature type="transmembrane region" description="Helical" evidence="2">
    <location>
        <begin position="784"/>
        <end position="810"/>
    </location>
</feature>
<keyword evidence="2" id="KW-0472">Membrane</keyword>
<feature type="transmembrane region" description="Helical" evidence="2">
    <location>
        <begin position="822"/>
        <end position="844"/>
    </location>
</feature>
<feature type="compositionally biased region" description="Low complexity" evidence="1">
    <location>
        <begin position="156"/>
        <end position="175"/>
    </location>
</feature>
<feature type="region of interest" description="Disordered" evidence="1">
    <location>
        <begin position="156"/>
        <end position="192"/>
    </location>
</feature>
<protein>
    <recommendedName>
        <fullName evidence="4">Transmembrane protein</fullName>
    </recommendedName>
</protein>
<accession>A0A0F7U417</accession>
<name>A0A0F7U417_NEOCL</name>
<evidence type="ECO:0000256" key="2">
    <source>
        <dbReference type="SAM" id="Phobius"/>
    </source>
</evidence>
<evidence type="ECO:0000256" key="1">
    <source>
        <dbReference type="SAM" id="MobiDB-lite"/>
    </source>
</evidence>
<evidence type="ECO:0008006" key="4">
    <source>
        <dbReference type="Google" id="ProtNLM"/>
    </source>
</evidence>
<gene>
    <name evidence="3" type="ORF">BN1204_004240</name>
</gene>
<reference evidence="3" key="1">
    <citation type="journal article" date="2015" name="PLoS ONE">
        <title>Comprehensive Evaluation of Toxoplasma gondii VEG and Neospora caninum LIV Genomes with Tachyzoite Stage Transcriptome and Proteome Defines Novel Transcript Features.</title>
        <authorList>
            <person name="Ramaprasad A."/>
            <person name="Mourier T."/>
            <person name="Naeem R."/>
            <person name="Malas T.B."/>
            <person name="Moussa E."/>
            <person name="Panigrahi A."/>
            <person name="Vermont S.J."/>
            <person name="Otto T.D."/>
            <person name="Wastling J."/>
            <person name="Pain A."/>
        </authorList>
    </citation>
    <scope>NUCLEOTIDE SEQUENCE</scope>
    <source>
        <strain evidence="3">Liverpool</strain>
    </source>
</reference>
<evidence type="ECO:0000313" key="3">
    <source>
        <dbReference type="EMBL" id="CEL64528.1"/>
    </source>
</evidence>
<keyword evidence="2" id="KW-1133">Transmembrane helix</keyword>
<dbReference type="AlphaFoldDB" id="A0A0F7U417"/>
<feature type="region of interest" description="Disordered" evidence="1">
    <location>
        <begin position="905"/>
        <end position="962"/>
    </location>
</feature>
<sequence>MAQGKNLPRLPDALGLCRRARKSRQSDFRFSSPLSFQSVLSLTLHRRLFLSSLLKNRSPLSSKVPSLVAWLFVVLLALFPISSVSSSSLSSSPLSSSPLSSSPLSSSSLSSSPLSSSPLSSSPLSSSPLSSSPLSSSAVSSSPLSSSAVSSSPLSSSSLSSSPLSSSPLSSLSSLPERHLPNGPSASPTPTGSAVLQALEASFQANYAHINGSAPADSSLSGNLTSLSGLTHARLVPRSLAASSAAPASGFIGRRSHHVKLERCNGLEVFLVSNLPTDLAARYPAFAAREAEEGHGLPVLHHVHLDEPASASADNVAVQEKMKSRPVDRDTVANPRLVVEHSQVTPLWNVTEPENREGLPVIRIAEGAASVFRMSAPVVGLGDMLSALLEMPVMNVEIHADYSIALSYRLNAAEGREIFHSHVDPKHRPIADLDIQYLKCRDPLADELEVGLEEAKKHALMVNVTLWTHACAPVSFYWKVVCAGNDRHLQPPAHGVHMGTTQPAQMKLGQDRDVDDAASGDWAASGLRDASRRHRLKLMTQLEGDLVADGSSAPGCADVRRPQVEIPKDKNSMDFFVWCKGCTGGKVTMQLPSIAADLDVVYPIVHHFHSANSREERDRDASTPGIIPPSHVTVVDVKEGQEDRDVHHFRIDFNCKAEGNSIVALEFLLHGFRAIQIFLRKHCEATVDSVFKDPVCATGIASPDGTACCASKCGVCGGEQCHERPGTVDECCVTYIHARQRPCAFNPPPCVLRSLNEDAAAARVASALQISQQTRGSSSFLSSLLQFALFAFWLLLYGILLLLVLLYLYTVLHRLVILRLPLGIALLPTVSQLIQTAFLGFGALRHLYLSKLQALTPKRHAYTSFDAPSSSVRSSSWMPDLSIFQDPARTPQFIPLSSLSSADYLPRETRRGPHRHDQGRDGTEEGSLPAGVPRVPTPGREGGEFDASAGAEHFDDFEYGDL</sequence>
<dbReference type="EMBL" id="LN714475">
    <property type="protein sequence ID" value="CEL64528.1"/>
    <property type="molecule type" value="Genomic_DNA"/>
</dbReference>
<proteinExistence type="predicted"/>
<keyword evidence="2" id="KW-0812">Transmembrane</keyword>
<feature type="compositionally biased region" description="Basic and acidic residues" evidence="1">
    <location>
        <begin position="905"/>
        <end position="923"/>
    </location>
</feature>